<evidence type="ECO:0000259" key="11">
    <source>
        <dbReference type="PROSITE" id="PS50823"/>
    </source>
</evidence>
<dbReference type="HAMAP" id="MF_00367">
    <property type="entry name" value="GTPase_Era"/>
    <property type="match status" value="1"/>
</dbReference>
<evidence type="ECO:0000256" key="4">
    <source>
        <dbReference type="ARBA" id="ARBA00022519"/>
    </source>
</evidence>
<evidence type="ECO:0000256" key="5">
    <source>
        <dbReference type="ARBA" id="ARBA00022741"/>
    </source>
</evidence>
<dbReference type="AlphaFoldDB" id="W5SN66"/>
<dbReference type="PRINTS" id="PR00326">
    <property type="entry name" value="GTP1OBG"/>
</dbReference>
<dbReference type="InterPro" id="IPR003593">
    <property type="entry name" value="AAA+_ATPase"/>
</dbReference>
<dbReference type="GO" id="GO:0005886">
    <property type="term" value="C:plasma membrane"/>
    <property type="evidence" value="ECO:0007669"/>
    <property type="project" value="UniProtKB-SubCell"/>
</dbReference>
<keyword evidence="4" id="KW-0997">Cell inner membrane</keyword>
<proteinExistence type="inferred from homology"/>
<dbReference type="GO" id="GO:0003924">
    <property type="term" value="F:GTPase activity"/>
    <property type="evidence" value="ECO:0007669"/>
    <property type="project" value="UniProtKB-UniRule"/>
</dbReference>
<keyword evidence="7 8" id="KW-0342">GTP-binding</keyword>
<dbReference type="SUPFAM" id="SSF54814">
    <property type="entry name" value="Prokaryotic type KH domain (KH-domain type II)"/>
    <property type="match status" value="1"/>
</dbReference>
<evidence type="ECO:0000256" key="6">
    <source>
        <dbReference type="ARBA" id="ARBA00022884"/>
    </source>
</evidence>
<keyword evidence="8" id="KW-0690">Ribosome biogenesis</keyword>
<dbReference type="NCBIfam" id="NF000908">
    <property type="entry name" value="PRK00089.1"/>
    <property type="match status" value="1"/>
</dbReference>
<evidence type="ECO:0000256" key="2">
    <source>
        <dbReference type="ARBA" id="ARBA00020484"/>
    </source>
</evidence>
<protein>
    <recommendedName>
        <fullName evidence="2 8">GTPase Era</fullName>
    </recommendedName>
</protein>
<feature type="domain" description="Era-type G" evidence="12">
    <location>
        <begin position="11"/>
        <end position="178"/>
    </location>
</feature>
<feature type="region of interest" description="G4" evidence="9">
    <location>
        <begin position="128"/>
        <end position="131"/>
    </location>
</feature>
<keyword evidence="8" id="KW-0699">rRNA-binding</keyword>
<dbReference type="InterPro" id="IPR005662">
    <property type="entry name" value="GTPase_Era-like"/>
</dbReference>
<dbReference type="InterPro" id="IPR027417">
    <property type="entry name" value="P-loop_NTPase"/>
</dbReference>
<dbReference type="PATRIC" id="fig|1313293.3.peg.675"/>
<feature type="binding site" evidence="8">
    <location>
        <begin position="128"/>
        <end position="131"/>
    </location>
    <ligand>
        <name>GTP</name>
        <dbReference type="ChEBI" id="CHEBI:37565"/>
    </ligand>
</feature>
<comment type="subcellular location">
    <subcellularLocation>
        <location evidence="8">Cytoplasm</location>
    </subcellularLocation>
    <subcellularLocation>
        <location evidence="8">Cell membrane</location>
        <topology evidence="8">Peripheral membrane protein</topology>
    </subcellularLocation>
</comment>
<keyword evidence="8" id="KW-0472">Membrane</keyword>
<keyword evidence="5 8" id="KW-0547">Nucleotide-binding</keyword>
<dbReference type="InterPro" id="IPR030388">
    <property type="entry name" value="G_ERA_dom"/>
</dbReference>
<dbReference type="InterPro" id="IPR004044">
    <property type="entry name" value="KH_dom_type_2"/>
</dbReference>
<evidence type="ECO:0000256" key="3">
    <source>
        <dbReference type="ARBA" id="ARBA00022475"/>
    </source>
</evidence>
<dbReference type="GO" id="GO:0043024">
    <property type="term" value="F:ribosomal small subunit binding"/>
    <property type="evidence" value="ECO:0007669"/>
    <property type="project" value="TreeGrafter"/>
</dbReference>
<dbReference type="InterPro" id="IPR006073">
    <property type="entry name" value="GTP-bd"/>
</dbReference>
<dbReference type="InterPro" id="IPR005225">
    <property type="entry name" value="Small_GTP-bd"/>
</dbReference>
<keyword evidence="8" id="KW-0963">Cytoplasm</keyword>
<evidence type="ECO:0000259" key="12">
    <source>
        <dbReference type="PROSITE" id="PS51713"/>
    </source>
</evidence>
<dbReference type="eggNOG" id="COG1159">
    <property type="taxonomic scope" value="Bacteria"/>
</dbReference>
<comment type="function">
    <text evidence="8">An essential GTPase that binds both GDP and GTP, with rapid nucleotide exchange. Plays a role in 16S rRNA processing and 30S ribosomal subunit biogenesis and possibly also in cell cycle regulation and energy metabolism.</text>
</comment>
<evidence type="ECO:0000256" key="1">
    <source>
        <dbReference type="ARBA" id="ARBA00007921"/>
    </source>
</evidence>
<evidence type="ECO:0000313" key="14">
    <source>
        <dbReference type="Proteomes" id="UP000019262"/>
    </source>
</evidence>
<dbReference type="GO" id="GO:0070181">
    <property type="term" value="F:small ribosomal subunit rRNA binding"/>
    <property type="evidence" value="ECO:0007669"/>
    <property type="project" value="UniProtKB-UniRule"/>
</dbReference>
<feature type="region of interest" description="G2" evidence="9">
    <location>
        <begin position="45"/>
        <end position="49"/>
    </location>
</feature>
<dbReference type="GO" id="GO:0005525">
    <property type="term" value="F:GTP binding"/>
    <property type="evidence" value="ECO:0007669"/>
    <property type="project" value="UniProtKB-UniRule"/>
</dbReference>
<dbReference type="Pfam" id="PF01926">
    <property type="entry name" value="MMR_HSR1"/>
    <property type="match status" value="1"/>
</dbReference>
<evidence type="ECO:0000256" key="8">
    <source>
        <dbReference type="HAMAP-Rule" id="MF_00367"/>
    </source>
</evidence>
<sequence length="299" mass="34314">MLSYLRKSNMKSGFVSIIGRPSTGKSTLLNSICEHQISIVSSTPQTTRNKIKGIFTDKRGQIIFIDTPGFHLSKKKFNIALMNNIYSAITETELILYVIDIQDEPSTEENEILTIISKTKTNLIVVINKIDILKTKEKEIMLFLEKKGIKKDSIIKISAKKKTNIEILKDKIYENLQEGPLYYPEEYYTDQTMNLRTSEIIRGVVIKKLKEELPYSLYTEIELLEDRKNKLLIKANIIVAGESQKGIIVGKEGKGIKSIGEEARRIISKIFEKKCDLFLQVKLRKNWNKNTKLIKNLVN</sequence>
<feature type="domain" description="KH type-2" evidence="11">
    <location>
        <begin position="209"/>
        <end position="285"/>
    </location>
</feature>
<dbReference type="InterPro" id="IPR009019">
    <property type="entry name" value="KH_sf_prok-type"/>
</dbReference>
<evidence type="ECO:0000256" key="10">
    <source>
        <dbReference type="RuleBase" id="RU003761"/>
    </source>
</evidence>
<feature type="binding site" evidence="8">
    <location>
        <begin position="19"/>
        <end position="26"/>
    </location>
    <ligand>
        <name>GTP</name>
        <dbReference type="ChEBI" id="CHEBI:37565"/>
    </ligand>
</feature>
<feature type="region of interest" description="G5" evidence="9">
    <location>
        <begin position="157"/>
        <end position="159"/>
    </location>
</feature>
<name>W5SN66_BORAN</name>
<dbReference type="Pfam" id="PF07650">
    <property type="entry name" value="KH_2"/>
    <property type="match status" value="1"/>
</dbReference>
<feature type="region of interest" description="G1" evidence="9">
    <location>
        <begin position="19"/>
        <end position="26"/>
    </location>
</feature>
<dbReference type="CDD" id="cd22534">
    <property type="entry name" value="KH-II_Era"/>
    <property type="match status" value="1"/>
</dbReference>
<dbReference type="NCBIfam" id="TIGR00436">
    <property type="entry name" value="era"/>
    <property type="match status" value="1"/>
</dbReference>
<dbReference type="PANTHER" id="PTHR42698">
    <property type="entry name" value="GTPASE ERA"/>
    <property type="match status" value="1"/>
</dbReference>
<dbReference type="Proteomes" id="UP000019262">
    <property type="component" value="Chromosome"/>
</dbReference>
<dbReference type="PANTHER" id="PTHR42698:SF1">
    <property type="entry name" value="GTPASE ERA, MITOCHONDRIAL"/>
    <property type="match status" value="1"/>
</dbReference>
<dbReference type="HOGENOM" id="CLU_038009_1_0_12"/>
<evidence type="ECO:0000256" key="9">
    <source>
        <dbReference type="PROSITE-ProRule" id="PRU01050"/>
    </source>
</evidence>
<dbReference type="Gene3D" id="3.30.300.20">
    <property type="match status" value="1"/>
</dbReference>
<dbReference type="Gene3D" id="3.40.50.300">
    <property type="entry name" value="P-loop containing nucleotide triphosphate hydrolases"/>
    <property type="match status" value="1"/>
</dbReference>
<dbReference type="GO" id="GO:0005829">
    <property type="term" value="C:cytosol"/>
    <property type="evidence" value="ECO:0007669"/>
    <property type="project" value="TreeGrafter"/>
</dbReference>
<dbReference type="NCBIfam" id="TIGR00231">
    <property type="entry name" value="small_GTP"/>
    <property type="match status" value="1"/>
</dbReference>
<dbReference type="InterPro" id="IPR015946">
    <property type="entry name" value="KH_dom-like_a/b"/>
</dbReference>
<dbReference type="SMART" id="SM00382">
    <property type="entry name" value="AAA"/>
    <property type="match status" value="1"/>
</dbReference>
<evidence type="ECO:0000256" key="7">
    <source>
        <dbReference type="ARBA" id="ARBA00023134"/>
    </source>
</evidence>
<keyword evidence="6 8" id="KW-0694">RNA-binding</keyword>
<feature type="binding site" evidence="8">
    <location>
        <begin position="66"/>
        <end position="70"/>
    </location>
    <ligand>
        <name>GTP</name>
        <dbReference type="ChEBI" id="CHEBI:37565"/>
    </ligand>
</feature>
<dbReference type="PROSITE" id="PS51713">
    <property type="entry name" value="G_ERA"/>
    <property type="match status" value="1"/>
</dbReference>
<reference evidence="13 14" key="1">
    <citation type="submission" date="2013-04" db="EMBL/GenBank/DDBJ databases">
        <title>Comparative Genomics of Relapsing Fever Spirochetes.</title>
        <authorList>
            <person name="Schwan T.G."/>
            <person name="Raffel S.J."/>
            <person name="Porcella S.F."/>
            <person name="Martens C.A."/>
            <person name="Bruno D.P."/>
            <person name="Rickefs S.M."/>
            <person name="Barbian K.B."/>
        </authorList>
    </citation>
    <scope>NUCLEOTIDE SEQUENCE [LARGE SCALE GENOMIC DNA]</scope>
    <source>
        <strain evidence="13 14">BA2</strain>
    </source>
</reference>
<gene>
    <name evidence="8" type="primary">era</name>
    <name evidence="13" type="ORF">BAN_0049500</name>
</gene>
<accession>W5SN66</accession>
<evidence type="ECO:0000313" key="13">
    <source>
        <dbReference type="EMBL" id="AHH08629.1"/>
    </source>
</evidence>
<feature type="region of interest" description="G3" evidence="9">
    <location>
        <begin position="66"/>
        <end position="69"/>
    </location>
</feature>
<comment type="similarity">
    <text evidence="1 8 9 10">Belongs to the TRAFAC class TrmE-Era-EngA-EngB-Septin-like GTPase superfamily. Era GTPase family.</text>
</comment>
<organism evidence="13 14">
    <name type="scientific">Borrelia anserina BA2</name>
    <dbReference type="NCBI Taxonomy" id="1313293"/>
    <lineage>
        <taxon>Bacteria</taxon>
        <taxon>Pseudomonadati</taxon>
        <taxon>Spirochaetota</taxon>
        <taxon>Spirochaetia</taxon>
        <taxon>Spirochaetales</taxon>
        <taxon>Borreliaceae</taxon>
        <taxon>Borrelia</taxon>
    </lineage>
</organism>
<keyword evidence="3 8" id="KW-1003">Cell membrane</keyword>
<dbReference type="PROSITE" id="PS50823">
    <property type="entry name" value="KH_TYPE_2"/>
    <property type="match status" value="1"/>
</dbReference>
<dbReference type="SUPFAM" id="SSF52540">
    <property type="entry name" value="P-loop containing nucleoside triphosphate hydrolases"/>
    <property type="match status" value="1"/>
</dbReference>
<comment type="subunit">
    <text evidence="8">Monomer.</text>
</comment>
<dbReference type="CDD" id="cd04163">
    <property type="entry name" value="Era"/>
    <property type="match status" value="1"/>
</dbReference>
<dbReference type="GO" id="GO:0000028">
    <property type="term" value="P:ribosomal small subunit assembly"/>
    <property type="evidence" value="ECO:0007669"/>
    <property type="project" value="TreeGrafter"/>
</dbReference>
<dbReference type="EMBL" id="CP005829">
    <property type="protein sequence ID" value="AHH08629.1"/>
    <property type="molecule type" value="Genomic_DNA"/>
</dbReference>